<evidence type="ECO:0000313" key="4">
    <source>
        <dbReference type="Proteomes" id="UP000624279"/>
    </source>
</evidence>
<name>A0ABR6Y7F8_9BURK</name>
<proteinExistence type="predicted"/>
<comment type="caution">
    <text evidence="3">The sequence shown here is derived from an EMBL/GenBank/DDBJ whole genome shotgun (WGS) entry which is preliminary data.</text>
</comment>
<dbReference type="Proteomes" id="UP000624279">
    <property type="component" value="Unassembled WGS sequence"/>
</dbReference>
<protein>
    <submittedName>
        <fullName evidence="3">DUF4124 domain-containing protein</fullName>
    </submittedName>
</protein>
<evidence type="ECO:0000259" key="2">
    <source>
        <dbReference type="Pfam" id="PF13511"/>
    </source>
</evidence>
<keyword evidence="4" id="KW-1185">Reference proteome</keyword>
<dbReference type="EMBL" id="JACOGA010000002">
    <property type="protein sequence ID" value="MBC3872537.1"/>
    <property type="molecule type" value="Genomic_DNA"/>
</dbReference>
<gene>
    <name evidence="3" type="ORF">H8K55_02970</name>
</gene>
<sequence length="163" mass="17985">MRPLALFLTLICCQINAQEVYKWKDENGKIHYGDRSKAPVTSKKADIKVLAPATVPVKLDETNAKKDLGSAKSTTVARPPKVDENKGSKTVDPSRVAPRCQGIVDEIAKVPPGTPWMGLAQEFSQTCPGLTYECITSKSRPETNRCNWVEKIGNTITNTKHFE</sequence>
<dbReference type="Pfam" id="PF13511">
    <property type="entry name" value="DUF4124"/>
    <property type="match status" value="1"/>
</dbReference>
<feature type="region of interest" description="Disordered" evidence="1">
    <location>
        <begin position="61"/>
        <end position="95"/>
    </location>
</feature>
<organism evidence="3 4">
    <name type="scientific">Undibacterium flavidum</name>
    <dbReference type="NCBI Taxonomy" id="2762297"/>
    <lineage>
        <taxon>Bacteria</taxon>
        <taxon>Pseudomonadati</taxon>
        <taxon>Pseudomonadota</taxon>
        <taxon>Betaproteobacteria</taxon>
        <taxon>Burkholderiales</taxon>
        <taxon>Oxalobacteraceae</taxon>
        <taxon>Undibacterium</taxon>
    </lineage>
</organism>
<evidence type="ECO:0000313" key="3">
    <source>
        <dbReference type="EMBL" id="MBC3872537.1"/>
    </source>
</evidence>
<feature type="domain" description="DUF4124" evidence="2">
    <location>
        <begin position="8"/>
        <end position="53"/>
    </location>
</feature>
<dbReference type="InterPro" id="IPR025392">
    <property type="entry name" value="DUF4124"/>
</dbReference>
<evidence type="ECO:0000256" key="1">
    <source>
        <dbReference type="SAM" id="MobiDB-lite"/>
    </source>
</evidence>
<feature type="compositionally biased region" description="Basic and acidic residues" evidence="1">
    <location>
        <begin position="80"/>
        <end position="89"/>
    </location>
</feature>
<dbReference type="RefSeq" id="WP_186940529.1">
    <property type="nucleotide sequence ID" value="NZ_JACOGA010000002.1"/>
</dbReference>
<accession>A0ABR6Y7F8</accession>
<reference evidence="3 4" key="1">
    <citation type="submission" date="2020-08" db="EMBL/GenBank/DDBJ databases">
        <title>Novel species isolated from subtropical streams in China.</title>
        <authorList>
            <person name="Lu H."/>
        </authorList>
    </citation>
    <scope>NUCLEOTIDE SEQUENCE [LARGE SCALE GENOMIC DNA]</scope>
    <source>
        <strain evidence="3 4">LX15W</strain>
    </source>
</reference>